<dbReference type="RefSeq" id="WP_107001498.1">
    <property type="nucleotide sequence ID" value="NZ_DBFBUD010000189.1"/>
</dbReference>
<feature type="transmembrane region" description="Helical" evidence="1">
    <location>
        <begin position="82"/>
        <end position="106"/>
    </location>
</feature>
<keyword evidence="1" id="KW-1133">Transmembrane helix</keyword>
<gene>
    <name evidence="2" type="ORF">C7U56_11325</name>
</gene>
<name>A0A2T3FMT8_9CLOT</name>
<accession>A0A2T3FMT8</accession>
<sequence length="110" mass="11852">MKYVLTCVLLMALVTYIPRVLPVTIFRKQIRSKFIRSFLDYTPYAVLGALTFPDVFTSTGHLYSSVGGTIVAVILGYKGKSLVVVAIAAIVTVYLLEMAGGAGLLASLSF</sequence>
<evidence type="ECO:0000313" key="3">
    <source>
        <dbReference type="Proteomes" id="UP000241048"/>
    </source>
</evidence>
<dbReference type="Proteomes" id="UP000241048">
    <property type="component" value="Unassembled WGS sequence"/>
</dbReference>
<organism evidence="2 3">
    <name type="scientific">Clostridium fessum</name>
    <dbReference type="NCBI Taxonomy" id="2126740"/>
    <lineage>
        <taxon>Bacteria</taxon>
        <taxon>Bacillati</taxon>
        <taxon>Bacillota</taxon>
        <taxon>Clostridia</taxon>
        <taxon>Eubacteriales</taxon>
        <taxon>Clostridiaceae</taxon>
        <taxon>Clostridium</taxon>
    </lineage>
</organism>
<dbReference type="Pfam" id="PF05437">
    <property type="entry name" value="AzlD"/>
    <property type="match status" value="1"/>
</dbReference>
<dbReference type="AlphaFoldDB" id="A0A2T3FMT8"/>
<dbReference type="EMBL" id="PYLO01000004">
    <property type="protein sequence ID" value="PST36607.1"/>
    <property type="molecule type" value="Genomic_DNA"/>
</dbReference>
<proteinExistence type="predicted"/>
<dbReference type="InterPro" id="IPR008407">
    <property type="entry name" value="Brnchd-chn_aa_trnsp_AzlD"/>
</dbReference>
<comment type="caution">
    <text evidence="2">The sequence shown here is derived from an EMBL/GenBank/DDBJ whole genome shotgun (WGS) entry which is preliminary data.</text>
</comment>
<reference evidence="2 3" key="1">
    <citation type="submission" date="2018-03" db="EMBL/GenBank/DDBJ databases">
        <title>Lachnoclostridium SNUG30386 gen.nov., sp.nov., isolated from human faeces.</title>
        <authorList>
            <person name="Seo B."/>
            <person name="Jeon K."/>
            <person name="Ko G."/>
        </authorList>
    </citation>
    <scope>NUCLEOTIDE SEQUENCE [LARGE SCALE GENOMIC DNA]</scope>
    <source>
        <strain evidence="2 3">SNUG30386</strain>
    </source>
</reference>
<evidence type="ECO:0000256" key="1">
    <source>
        <dbReference type="SAM" id="Phobius"/>
    </source>
</evidence>
<keyword evidence="3" id="KW-1185">Reference proteome</keyword>
<evidence type="ECO:0000313" key="2">
    <source>
        <dbReference type="EMBL" id="PST36607.1"/>
    </source>
</evidence>
<protein>
    <submittedName>
        <fullName evidence="2">Branched-chain amino acid transporter</fullName>
    </submittedName>
</protein>
<keyword evidence="1" id="KW-0472">Membrane</keyword>
<feature type="transmembrane region" description="Helical" evidence="1">
    <location>
        <begin position="46"/>
        <end position="75"/>
    </location>
</feature>
<keyword evidence="1" id="KW-0812">Transmembrane</keyword>